<feature type="domain" description="CCHC-type" evidence="2">
    <location>
        <begin position="199"/>
        <end position="215"/>
    </location>
</feature>
<evidence type="ECO:0000313" key="3">
    <source>
        <dbReference type="EMBL" id="KAG2575251.1"/>
    </source>
</evidence>
<dbReference type="GO" id="GO:0008270">
    <property type="term" value="F:zinc ion binding"/>
    <property type="evidence" value="ECO:0007669"/>
    <property type="project" value="InterPro"/>
</dbReference>
<dbReference type="PANTHER" id="PTHR34303:SF8">
    <property type="entry name" value="OS09G0372600 PROTEIN"/>
    <property type="match status" value="1"/>
</dbReference>
<comment type="caution">
    <text evidence="3">The sequence shown here is derived from an EMBL/GenBank/DDBJ whole genome shotgun (WGS) entry which is preliminary data.</text>
</comment>
<sequence length="611" mass="65347">MEEALAFRSSHPAVAGEEAEPARAGQAALENSKSGVWAGPIRPATGPPTSPATAHSFPPPPATCLSASTPDSSALSVTMNLPSDSRDNMGPHTIPPQSDSMDCRSSCPRTPAGCVSSMPPLVGSPQPTPRLKSASHGPSPLPLNECQPREDFMATTSPCAQASARTYLEVLLSPPAPSLNGPRRATLKRTRSLPPPITQCFRCLGTDHLAAACRDPVRCRDCLRYGHRSRRCMAGSPARSLWGRLTRRSASALPSDGLASPPRGEPSPVPSWTVHGARAWRSPTVDRRSRSGAPPGLPRGDRLGLRSVRFAPTPVDAGSVHHHPWRAATPFVPADAPVAAPDLPVPGSDYIEVHMPDVDMEPSRRLAYAFVGPECADPGLFIRLDRCRGGLRLAPSSHGAMMVVFRNSDVREATLRLGSIEMGGRILRLVRHEDAEFRFIFHYRRRVELAVTNLPPENWAPERIDTAFSALGQVCCIDQSCLVVVDELVGGGIADYSAVRVVVLVDAGRPVPQYMIVHNRNGGLAGIATLRVVNCWEHPPGAPPPTTTTSPTQVGVVLLACRVARRGRREPGVLRPRLAFLARGPLGLVGPHPPATPRWGPLLEAAATLRA</sequence>
<feature type="domain" description="CCHC-type" evidence="2">
    <location>
        <begin position="218"/>
        <end position="234"/>
    </location>
</feature>
<dbReference type="Proteomes" id="UP000823388">
    <property type="component" value="Chromosome 7K"/>
</dbReference>
<dbReference type="Gene3D" id="4.10.60.10">
    <property type="entry name" value="Zinc finger, CCHC-type"/>
    <property type="match status" value="1"/>
</dbReference>
<dbReference type="InterPro" id="IPR001878">
    <property type="entry name" value="Znf_CCHC"/>
</dbReference>
<evidence type="ECO:0000259" key="2">
    <source>
        <dbReference type="SMART" id="SM00343"/>
    </source>
</evidence>
<accession>A0A8T0QQ53</accession>
<dbReference type="SMART" id="SM00343">
    <property type="entry name" value="ZnF_C2HC"/>
    <property type="match status" value="2"/>
</dbReference>
<evidence type="ECO:0000256" key="1">
    <source>
        <dbReference type="SAM" id="MobiDB-lite"/>
    </source>
</evidence>
<name>A0A8T0QQ53_PANVG</name>
<dbReference type="AlphaFoldDB" id="A0A8T0QQ53"/>
<feature type="region of interest" description="Disordered" evidence="1">
    <location>
        <begin position="1"/>
        <end position="138"/>
    </location>
</feature>
<organism evidence="3 4">
    <name type="scientific">Panicum virgatum</name>
    <name type="common">Blackwell switchgrass</name>
    <dbReference type="NCBI Taxonomy" id="38727"/>
    <lineage>
        <taxon>Eukaryota</taxon>
        <taxon>Viridiplantae</taxon>
        <taxon>Streptophyta</taxon>
        <taxon>Embryophyta</taxon>
        <taxon>Tracheophyta</taxon>
        <taxon>Spermatophyta</taxon>
        <taxon>Magnoliopsida</taxon>
        <taxon>Liliopsida</taxon>
        <taxon>Poales</taxon>
        <taxon>Poaceae</taxon>
        <taxon>PACMAD clade</taxon>
        <taxon>Panicoideae</taxon>
        <taxon>Panicodae</taxon>
        <taxon>Paniceae</taxon>
        <taxon>Panicinae</taxon>
        <taxon>Panicum</taxon>
        <taxon>Panicum sect. Hiantes</taxon>
    </lineage>
</organism>
<protein>
    <recommendedName>
        <fullName evidence="2">CCHC-type domain-containing protein</fullName>
    </recommendedName>
</protein>
<proteinExistence type="predicted"/>
<dbReference type="InterPro" id="IPR036875">
    <property type="entry name" value="Znf_CCHC_sf"/>
</dbReference>
<dbReference type="PANTHER" id="PTHR34303">
    <property type="entry name" value="OS01G0890400 PROTEIN-RELATED"/>
    <property type="match status" value="1"/>
</dbReference>
<keyword evidence="4" id="KW-1185">Reference proteome</keyword>
<dbReference type="SUPFAM" id="SSF57756">
    <property type="entry name" value="Retrovirus zinc finger-like domains"/>
    <property type="match status" value="1"/>
</dbReference>
<reference evidence="3" key="1">
    <citation type="submission" date="2020-05" db="EMBL/GenBank/DDBJ databases">
        <title>WGS assembly of Panicum virgatum.</title>
        <authorList>
            <person name="Lovell J.T."/>
            <person name="Jenkins J."/>
            <person name="Shu S."/>
            <person name="Juenger T.E."/>
            <person name="Schmutz J."/>
        </authorList>
    </citation>
    <scope>NUCLEOTIDE SEQUENCE</scope>
    <source>
        <strain evidence="3">AP13</strain>
    </source>
</reference>
<feature type="region of interest" description="Disordered" evidence="1">
    <location>
        <begin position="252"/>
        <end position="305"/>
    </location>
</feature>
<feature type="compositionally biased region" description="Polar residues" evidence="1">
    <location>
        <begin position="65"/>
        <end position="83"/>
    </location>
</feature>
<dbReference type="GO" id="GO:0003676">
    <property type="term" value="F:nucleic acid binding"/>
    <property type="evidence" value="ECO:0007669"/>
    <property type="project" value="InterPro"/>
</dbReference>
<evidence type="ECO:0000313" key="4">
    <source>
        <dbReference type="Proteomes" id="UP000823388"/>
    </source>
</evidence>
<gene>
    <name evidence="3" type="ORF">PVAP13_7KG423000</name>
</gene>
<dbReference type="EMBL" id="CM029049">
    <property type="protein sequence ID" value="KAG2575251.1"/>
    <property type="molecule type" value="Genomic_DNA"/>
</dbReference>